<dbReference type="AlphaFoldDB" id="A0A7T8GN00"/>
<evidence type="ECO:0000313" key="2">
    <source>
        <dbReference type="Proteomes" id="UP000595437"/>
    </source>
</evidence>
<sequence length="160" mass="17644">MHALSSKTDWTTKRMNTLPRVRTEDKDTIVIERLASLPIRAQDSNTLGLQATNLAMKPPPPGSPKTFNFTIILDITLNVSSGSSRNEGRKSGILPLRTQIPIHIEPQPSTSILQDLSPYLCDKKTTSSLQPRRMGQLQRNTSLQSGPILMRVVSKPSCGL</sequence>
<organism evidence="1 2">
    <name type="scientific">Caligus rogercresseyi</name>
    <name type="common">Sea louse</name>
    <dbReference type="NCBI Taxonomy" id="217165"/>
    <lineage>
        <taxon>Eukaryota</taxon>
        <taxon>Metazoa</taxon>
        <taxon>Ecdysozoa</taxon>
        <taxon>Arthropoda</taxon>
        <taxon>Crustacea</taxon>
        <taxon>Multicrustacea</taxon>
        <taxon>Hexanauplia</taxon>
        <taxon>Copepoda</taxon>
        <taxon>Siphonostomatoida</taxon>
        <taxon>Caligidae</taxon>
        <taxon>Caligus</taxon>
    </lineage>
</organism>
<proteinExistence type="predicted"/>
<dbReference type="EMBL" id="CP045906">
    <property type="protein sequence ID" value="QQP34552.1"/>
    <property type="molecule type" value="Genomic_DNA"/>
</dbReference>
<protein>
    <submittedName>
        <fullName evidence="1">Uncharacterized protein</fullName>
    </submittedName>
</protein>
<gene>
    <name evidence="1" type="ORF">FKW44_022468</name>
</gene>
<dbReference type="Proteomes" id="UP000595437">
    <property type="component" value="Chromosome 17"/>
</dbReference>
<evidence type="ECO:0000313" key="1">
    <source>
        <dbReference type="EMBL" id="QQP34552.1"/>
    </source>
</evidence>
<name>A0A7T8GN00_CALRO</name>
<accession>A0A7T8GN00</accession>
<keyword evidence="2" id="KW-1185">Reference proteome</keyword>
<reference evidence="2" key="1">
    <citation type="submission" date="2021-01" db="EMBL/GenBank/DDBJ databases">
        <title>Caligus Genome Assembly.</title>
        <authorList>
            <person name="Gallardo-Escarate C."/>
        </authorList>
    </citation>
    <scope>NUCLEOTIDE SEQUENCE [LARGE SCALE GENOMIC DNA]</scope>
</reference>